<dbReference type="PANTHER" id="PTHR24094">
    <property type="entry name" value="SECRETED PROTEIN"/>
    <property type="match status" value="1"/>
</dbReference>
<dbReference type="PANTHER" id="PTHR24094:SF15">
    <property type="entry name" value="AMP-DEPENDENT SYNTHETASE_LIGASE DOMAIN-CONTAINING PROTEIN-RELATED"/>
    <property type="match status" value="1"/>
</dbReference>
<dbReference type="RefSeq" id="WP_306103184.1">
    <property type="nucleotide sequence ID" value="NZ_CP120983.1"/>
</dbReference>
<organism evidence="1 2">
    <name type="scientific">Streptomyces glycanivorans</name>
    <dbReference type="NCBI Taxonomy" id="3033808"/>
    <lineage>
        <taxon>Bacteria</taxon>
        <taxon>Bacillati</taxon>
        <taxon>Actinomycetota</taxon>
        <taxon>Actinomycetes</taxon>
        <taxon>Kitasatosporales</taxon>
        <taxon>Streptomycetaceae</taxon>
        <taxon>Streptomyces</taxon>
    </lineage>
</organism>
<protein>
    <recommendedName>
        <fullName evidence="3">DUF1524 domain-containing protein</fullName>
    </recommendedName>
</protein>
<dbReference type="Proteomes" id="UP001224433">
    <property type="component" value="Chromosome"/>
</dbReference>
<gene>
    <name evidence="1" type="ORF">P8A20_07610</name>
</gene>
<evidence type="ECO:0000313" key="1">
    <source>
        <dbReference type="EMBL" id="WLQ63468.1"/>
    </source>
</evidence>
<keyword evidence="2" id="KW-1185">Reference proteome</keyword>
<dbReference type="EMBL" id="CP120983">
    <property type="protein sequence ID" value="WLQ63468.1"/>
    <property type="molecule type" value="Genomic_DNA"/>
</dbReference>
<name>A0ABY9J6P5_9ACTN</name>
<proteinExistence type="predicted"/>
<accession>A0ABY9J6P5</accession>
<reference evidence="1 2" key="1">
    <citation type="submission" date="2023-03" db="EMBL/GenBank/DDBJ databases">
        <title>Isolation and description of six Streptomyces strains from soil environments, able to metabolize different microbial glucans.</title>
        <authorList>
            <person name="Widen T."/>
            <person name="Larsbrink J."/>
        </authorList>
    </citation>
    <scope>NUCLEOTIDE SEQUENCE [LARGE SCALE GENOMIC DNA]</scope>
    <source>
        <strain evidence="1 2">Alt3</strain>
    </source>
</reference>
<evidence type="ECO:0000313" key="2">
    <source>
        <dbReference type="Proteomes" id="UP001224433"/>
    </source>
</evidence>
<evidence type="ECO:0008006" key="3">
    <source>
        <dbReference type="Google" id="ProtNLM"/>
    </source>
</evidence>
<sequence length="113" mass="12394">MTLPPAGGYAWTTERRRLYANDLGSDVTLVGVTARFNRQKSDQDPATWMPAPTVYCRYIGELVATKHRWGLAVDQAERETLLMYAADCPNAVLNFERASTPAGLLHPADGGVV</sequence>